<organism evidence="1 2">
    <name type="scientific">Solea senegalensis</name>
    <name type="common">Senegalese sole</name>
    <dbReference type="NCBI Taxonomy" id="28829"/>
    <lineage>
        <taxon>Eukaryota</taxon>
        <taxon>Metazoa</taxon>
        <taxon>Chordata</taxon>
        <taxon>Craniata</taxon>
        <taxon>Vertebrata</taxon>
        <taxon>Euteleostomi</taxon>
        <taxon>Actinopterygii</taxon>
        <taxon>Neopterygii</taxon>
        <taxon>Teleostei</taxon>
        <taxon>Neoteleostei</taxon>
        <taxon>Acanthomorphata</taxon>
        <taxon>Carangaria</taxon>
        <taxon>Pleuronectiformes</taxon>
        <taxon>Pleuronectoidei</taxon>
        <taxon>Soleidae</taxon>
        <taxon>Solea</taxon>
    </lineage>
</organism>
<evidence type="ECO:0000313" key="1">
    <source>
        <dbReference type="EMBL" id="KAG7517972.1"/>
    </source>
</evidence>
<dbReference type="Proteomes" id="UP000693946">
    <property type="component" value="Linkage Group LG12"/>
</dbReference>
<dbReference type="EMBL" id="JAGKHQ010000004">
    <property type="protein sequence ID" value="KAG7517972.1"/>
    <property type="molecule type" value="Genomic_DNA"/>
</dbReference>
<name>A0AAV6SLQ2_SOLSE</name>
<accession>A0AAV6SLQ2</accession>
<gene>
    <name evidence="1" type="ORF">JOB18_021237</name>
</gene>
<evidence type="ECO:0000313" key="2">
    <source>
        <dbReference type="Proteomes" id="UP000693946"/>
    </source>
</evidence>
<sequence length="78" mass="9284">MTHCYYQKRLWMSRGLPLVYAEKTLTPRDSLFAYEKTLDATRLHFVYAEKTLTPRDFTLCFYAGRHADFNSFALPKRL</sequence>
<dbReference type="AlphaFoldDB" id="A0AAV6SLQ2"/>
<comment type="caution">
    <text evidence="1">The sequence shown here is derived from an EMBL/GenBank/DDBJ whole genome shotgun (WGS) entry which is preliminary data.</text>
</comment>
<reference evidence="1 2" key="1">
    <citation type="journal article" date="2021" name="Sci. Rep.">
        <title>Chromosome anchoring in Senegalese sole (Solea senegalensis) reveals sex-associated markers and genome rearrangements in flatfish.</title>
        <authorList>
            <person name="Guerrero-Cozar I."/>
            <person name="Gomez-Garrido J."/>
            <person name="Berbel C."/>
            <person name="Martinez-Blanch J.F."/>
            <person name="Alioto T."/>
            <person name="Claros M.G."/>
            <person name="Gagnaire P.A."/>
            <person name="Manchado M."/>
        </authorList>
    </citation>
    <scope>NUCLEOTIDE SEQUENCE [LARGE SCALE GENOMIC DNA]</scope>
    <source>
        <strain evidence="1">Sse05_10M</strain>
    </source>
</reference>
<keyword evidence="2" id="KW-1185">Reference proteome</keyword>
<proteinExistence type="predicted"/>
<protein>
    <submittedName>
        <fullName evidence="1">Uncharacterized protein</fullName>
    </submittedName>
</protein>